<dbReference type="GO" id="GO:0043328">
    <property type="term" value="P:protein transport to vacuole involved in ubiquitin-dependent protein catabolic process via the multivesicular body sorting pathway"/>
    <property type="evidence" value="ECO:0007669"/>
    <property type="project" value="InterPro"/>
</dbReference>
<keyword evidence="7" id="KW-1185">Reference proteome</keyword>
<dbReference type="InterPro" id="IPR044836">
    <property type="entry name" value="TOL_plant"/>
</dbReference>
<dbReference type="GO" id="GO:0005737">
    <property type="term" value="C:cytoplasm"/>
    <property type="evidence" value="ECO:0007669"/>
    <property type="project" value="UniProtKB-ARBA"/>
</dbReference>
<feature type="compositionally biased region" description="Polar residues" evidence="4">
    <location>
        <begin position="174"/>
        <end position="187"/>
    </location>
</feature>
<dbReference type="Gene3D" id="1.20.58.160">
    <property type="match status" value="1"/>
</dbReference>
<dbReference type="PANTHER" id="PTHR45898">
    <property type="entry name" value="TOM1-LIKE PROTEIN"/>
    <property type="match status" value="1"/>
</dbReference>
<dbReference type="OMA" id="ACTEPSE"/>
<dbReference type="GO" id="GO:0043130">
    <property type="term" value="F:ubiquitin binding"/>
    <property type="evidence" value="ECO:0007669"/>
    <property type="project" value="InterPro"/>
</dbReference>
<protein>
    <recommendedName>
        <fullName evidence="5">GAT domain-containing protein</fullName>
    </recommendedName>
</protein>
<reference evidence="7" key="1">
    <citation type="journal article" date="2017" name="Nat. Commun.">
        <title>The asparagus genome sheds light on the origin and evolution of a young Y chromosome.</title>
        <authorList>
            <person name="Harkess A."/>
            <person name="Zhou J."/>
            <person name="Xu C."/>
            <person name="Bowers J.E."/>
            <person name="Van der Hulst R."/>
            <person name="Ayyampalayam S."/>
            <person name="Mercati F."/>
            <person name="Riccardi P."/>
            <person name="McKain M.R."/>
            <person name="Kakrana A."/>
            <person name="Tang H."/>
            <person name="Ray J."/>
            <person name="Groenendijk J."/>
            <person name="Arikit S."/>
            <person name="Mathioni S.M."/>
            <person name="Nakano M."/>
            <person name="Shan H."/>
            <person name="Telgmann-Rauber A."/>
            <person name="Kanno A."/>
            <person name="Yue Z."/>
            <person name="Chen H."/>
            <person name="Li W."/>
            <person name="Chen Y."/>
            <person name="Xu X."/>
            <person name="Zhang Y."/>
            <person name="Luo S."/>
            <person name="Chen H."/>
            <person name="Gao J."/>
            <person name="Mao Z."/>
            <person name="Pires J.C."/>
            <person name="Luo M."/>
            <person name="Kudrna D."/>
            <person name="Wing R.A."/>
            <person name="Meyers B.C."/>
            <person name="Yi K."/>
            <person name="Kong H."/>
            <person name="Lavrijsen P."/>
            <person name="Sunseri F."/>
            <person name="Falavigna A."/>
            <person name="Ye Y."/>
            <person name="Leebens-Mack J.H."/>
            <person name="Chen G."/>
        </authorList>
    </citation>
    <scope>NUCLEOTIDE SEQUENCE [LARGE SCALE GENOMIC DNA]</scope>
    <source>
        <strain evidence="7">cv. DH0086</strain>
    </source>
</reference>
<comment type="subcellular location">
    <subcellularLocation>
        <location evidence="1">Membrane</location>
        <topology evidence="1">Peripheral membrane protein</topology>
    </subcellularLocation>
</comment>
<name>A0A5P1ECM8_ASPOF</name>
<comment type="similarity">
    <text evidence="2">Belongs to the TOM1 family.</text>
</comment>
<feature type="region of interest" description="Disordered" evidence="4">
    <location>
        <begin position="124"/>
        <end position="198"/>
    </location>
</feature>
<accession>A0A5P1ECM8</accession>
<dbReference type="AlphaFoldDB" id="A0A5P1ECM8"/>
<evidence type="ECO:0000256" key="1">
    <source>
        <dbReference type="ARBA" id="ARBA00004170"/>
    </source>
</evidence>
<feature type="domain" description="GAT" evidence="5">
    <location>
        <begin position="1"/>
        <end position="60"/>
    </location>
</feature>
<dbReference type="GO" id="GO:0016020">
    <property type="term" value="C:membrane"/>
    <property type="evidence" value="ECO:0007669"/>
    <property type="project" value="UniProtKB-SubCell"/>
</dbReference>
<feature type="compositionally biased region" description="Basic and acidic residues" evidence="4">
    <location>
        <begin position="146"/>
        <end position="159"/>
    </location>
</feature>
<evidence type="ECO:0000313" key="6">
    <source>
        <dbReference type="EMBL" id="ONK62967.1"/>
    </source>
</evidence>
<evidence type="ECO:0000259" key="5">
    <source>
        <dbReference type="PROSITE" id="PS50909"/>
    </source>
</evidence>
<evidence type="ECO:0000256" key="3">
    <source>
        <dbReference type="ARBA" id="ARBA00023136"/>
    </source>
</evidence>
<dbReference type="Gramene" id="ONK62967">
    <property type="protein sequence ID" value="ONK62967"/>
    <property type="gene ID" value="A4U43_C07F10020"/>
</dbReference>
<keyword evidence="3" id="KW-0472">Membrane</keyword>
<feature type="compositionally biased region" description="Basic and acidic residues" evidence="4">
    <location>
        <begin position="188"/>
        <end position="198"/>
    </location>
</feature>
<dbReference type="OrthoDB" id="2018246at2759"/>
<dbReference type="EMBL" id="CM007387">
    <property type="protein sequence ID" value="ONK62967.1"/>
    <property type="molecule type" value="Genomic_DNA"/>
</dbReference>
<dbReference type="PANTHER" id="PTHR45898:SF3">
    <property type="entry name" value="TOM1-LIKE PROTEIN 5"/>
    <property type="match status" value="1"/>
</dbReference>
<organism evidence="6 7">
    <name type="scientific">Asparagus officinalis</name>
    <name type="common">Garden asparagus</name>
    <dbReference type="NCBI Taxonomy" id="4686"/>
    <lineage>
        <taxon>Eukaryota</taxon>
        <taxon>Viridiplantae</taxon>
        <taxon>Streptophyta</taxon>
        <taxon>Embryophyta</taxon>
        <taxon>Tracheophyta</taxon>
        <taxon>Spermatophyta</taxon>
        <taxon>Magnoliopsida</taxon>
        <taxon>Liliopsida</taxon>
        <taxon>Asparagales</taxon>
        <taxon>Asparagaceae</taxon>
        <taxon>Asparagoideae</taxon>
        <taxon>Asparagus</taxon>
    </lineage>
</organism>
<dbReference type="InterPro" id="IPR004152">
    <property type="entry name" value="GAT_dom"/>
</dbReference>
<sequence length="198" mass="22208">MTLQGATDEFVLDLVEQCSFQKQRVMHLVMTSRDEKMVTQAIELNEQLHKVLTQHDAFLSVSTGSTTPSLAHHEQEEEEDAERLYRRICKGKACAEDNSNGSLGSFRSIPEEKMRRPLIRPLCIQPSDPDSKPPHPAVSIPPPPAKHMEREKFFRDKSTDSSGMAVHLRGLSLDSRNGSSSHGGSTDFSDRDFNGFRD</sequence>
<evidence type="ECO:0000256" key="4">
    <source>
        <dbReference type="SAM" id="MobiDB-lite"/>
    </source>
</evidence>
<dbReference type="InterPro" id="IPR038425">
    <property type="entry name" value="GAT_sf"/>
</dbReference>
<dbReference type="GO" id="GO:0035091">
    <property type="term" value="F:phosphatidylinositol binding"/>
    <property type="evidence" value="ECO:0007669"/>
    <property type="project" value="InterPro"/>
</dbReference>
<evidence type="ECO:0000256" key="2">
    <source>
        <dbReference type="ARBA" id="ARBA00007708"/>
    </source>
</evidence>
<feature type="compositionally biased region" description="Pro residues" evidence="4">
    <location>
        <begin position="134"/>
        <end position="145"/>
    </location>
</feature>
<proteinExistence type="inferred from homology"/>
<evidence type="ECO:0000313" key="7">
    <source>
        <dbReference type="Proteomes" id="UP000243459"/>
    </source>
</evidence>
<gene>
    <name evidence="6" type="ORF">A4U43_C07F10020</name>
</gene>
<dbReference type="Proteomes" id="UP000243459">
    <property type="component" value="Chromosome 7"/>
</dbReference>
<dbReference type="PROSITE" id="PS50909">
    <property type="entry name" value="GAT"/>
    <property type="match status" value="1"/>
</dbReference>
<dbReference type="SUPFAM" id="SSF89009">
    <property type="entry name" value="GAT-like domain"/>
    <property type="match status" value="1"/>
</dbReference>